<dbReference type="AlphaFoldDB" id="A0AAW8GGL1"/>
<dbReference type="Proteomes" id="UP001234354">
    <property type="component" value="Unassembled WGS sequence"/>
</dbReference>
<dbReference type="RefSeq" id="WP_307184089.1">
    <property type="nucleotide sequence ID" value="NZ_JAUTBB010000001.1"/>
</dbReference>
<feature type="region of interest" description="Disordered" evidence="1">
    <location>
        <begin position="143"/>
        <end position="164"/>
    </location>
</feature>
<dbReference type="EMBL" id="JAUTBB010000001">
    <property type="protein sequence ID" value="MDQ1120743.1"/>
    <property type="molecule type" value="Genomic_DNA"/>
</dbReference>
<evidence type="ECO:0000313" key="2">
    <source>
        <dbReference type="EMBL" id="MDQ1120743.1"/>
    </source>
</evidence>
<organism evidence="2 3">
    <name type="scientific">Pseudoxanthomonas winnipegensis</name>
    <dbReference type="NCBI Taxonomy" id="2480810"/>
    <lineage>
        <taxon>Bacteria</taxon>
        <taxon>Pseudomonadati</taxon>
        <taxon>Pseudomonadota</taxon>
        <taxon>Gammaproteobacteria</taxon>
        <taxon>Lysobacterales</taxon>
        <taxon>Lysobacteraceae</taxon>
        <taxon>Pseudoxanthomonas</taxon>
    </lineage>
</organism>
<protein>
    <submittedName>
        <fullName evidence="2">Uncharacterized protein</fullName>
    </submittedName>
</protein>
<proteinExistence type="predicted"/>
<feature type="region of interest" description="Disordered" evidence="1">
    <location>
        <begin position="1"/>
        <end position="51"/>
    </location>
</feature>
<feature type="compositionally biased region" description="Low complexity" evidence="1">
    <location>
        <begin position="21"/>
        <end position="34"/>
    </location>
</feature>
<reference evidence="2" key="1">
    <citation type="submission" date="2023-07" db="EMBL/GenBank/DDBJ databases">
        <title>Functional and genomic diversity of the sorghum phyllosphere microbiome.</title>
        <authorList>
            <person name="Shade A."/>
        </authorList>
    </citation>
    <scope>NUCLEOTIDE SEQUENCE</scope>
    <source>
        <strain evidence="2">SORGH_AS_0908</strain>
    </source>
</reference>
<gene>
    <name evidence="2" type="ORF">QE383_003051</name>
</gene>
<sequence>MLACAPLATAQQVPDDRSAGAQATQATQDTQDTAAPPPGLSAGSDVPTLGEVKALPPEEGEVLDLYRFRNPIQVDPNPFSKAYQPPPSVKDISESGGYVAYGLSKLVGAAAKGLQAIPGVKGQVHPPTARPPPLSLEQMDRAARTCGEDGQGCADGASANDVSR</sequence>
<comment type="caution">
    <text evidence="2">The sequence shown here is derived from an EMBL/GenBank/DDBJ whole genome shotgun (WGS) entry which is preliminary data.</text>
</comment>
<evidence type="ECO:0000313" key="3">
    <source>
        <dbReference type="Proteomes" id="UP001234354"/>
    </source>
</evidence>
<evidence type="ECO:0000256" key="1">
    <source>
        <dbReference type="SAM" id="MobiDB-lite"/>
    </source>
</evidence>
<name>A0AAW8GGL1_9GAMM</name>
<accession>A0AAW8GGL1</accession>